<reference evidence="2 3" key="1">
    <citation type="journal article" date="2014" name="Int. J. Syst. Evol. Microbiol.">
        <title>Phaeodactylibacter xiamenensis gen. nov., sp. nov., a member of the family Saprospiraceae isolated from the marine alga Phaeodactylum tricornutum.</title>
        <authorList>
            <person name="Chen Z.Jr."/>
            <person name="Lei X."/>
            <person name="Lai Q."/>
            <person name="Li Y."/>
            <person name="Zhang B."/>
            <person name="Zhang J."/>
            <person name="Zhang H."/>
            <person name="Yang L."/>
            <person name="Zheng W."/>
            <person name="Tian Y."/>
            <person name="Yu Z."/>
            <person name="Xu H.Jr."/>
            <person name="Zheng T."/>
        </authorList>
    </citation>
    <scope>NUCLEOTIDE SEQUENCE [LARGE SCALE GENOMIC DNA]</scope>
    <source>
        <strain evidence="2 3">KD52</strain>
    </source>
</reference>
<dbReference type="Proteomes" id="UP000029736">
    <property type="component" value="Unassembled WGS sequence"/>
</dbReference>
<dbReference type="RefSeq" id="WP_052515845.1">
    <property type="nucleotide sequence ID" value="NZ_JBKAGJ010000006.1"/>
</dbReference>
<proteinExistence type="predicted"/>
<dbReference type="AlphaFoldDB" id="A0A098SBV1"/>
<accession>A0A098SBV1</accession>
<sequence length="108" mass="11758">MTILYTYLTAIVLSSSPSLSVPVTLENNSAEAQAITLIWYSPLRFGNSTEQLTVAPGAQITRRYAVGTKLYLASEAETSIVMGGGRIDDLEPFLKVSPKSRKAVYPLF</sequence>
<gene>
    <name evidence="2" type="ORF">IX84_07490</name>
</gene>
<comment type="caution">
    <text evidence="2">The sequence shown here is derived from an EMBL/GenBank/DDBJ whole genome shotgun (WGS) entry which is preliminary data.</text>
</comment>
<protein>
    <submittedName>
        <fullName evidence="2">Uncharacterized protein</fullName>
    </submittedName>
</protein>
<evidence type="ECO:0000256" key="1">
    <source>
        <dbReference type="SAM" id="SignalP"/>
    </source>
</evidence>
<organism evidence="2 3">
    <name type="scientific">Phaeodactylibacter xiamenensis</name>
    <dbReference type="NCBI Taxonomy" id="1524460"/>
    <lineage>
        <taxon>Bacteria</taxon>
        <taxon>Pseudomonadati</taxon>
        <taxon>Bacteroidota</taxon>
        <taxon>Saprospiria</taxon>
        <taxon>Saprospirales</taxon>
        <taxon>Haliscomenobacteraceae</taxon>
        <taxon>Phaeodactylibacter</taxon>
    </lineage>
</organism>
<feature type="signal peptide" evidence="1">
    <location>
        <begin position="1"/>
        <end position="20"/>
    </location>
</feature>
<evidence type="ECO:0000313" key="3">
    <source>
        <dbReference type="Proteomes" id="UP000029736"/>
    </source>
</evidence>
<dbReference type="EMBL" id="JPOS01000018">
    <property type="protein sequence ID" value="KGE88517.1"/>
    <property type="molecule type" value="Genomic_DNA"/>
</dbReference>
<evidence type="ECO:0000313" key="2">
    <source>
        <dbReference type="EMBL" id="KGE88517.1"/>
    </source>
</evidence>
<name>A0A098SBV1_9BACT</name>
<keyword evidence="1" id="KW-0732">Signal</keyword>
<dbReference type="OrthoDB" id="949206at2"/>
<keyword evidence="3" id="KW-1185">Reference proteome</keyword>
<feature type="chain" id="PRO_5001947867" evidence="1">
    <location>
        <begin position="21"/>
        <end position="108"/>
    </location>
</feature>